<reference evidence="2 3" key="1">
    <citation type="submission" date="2020-04" db="EMBL/GenBank/DDBJ databases">
        <authorList>
            <person name="Yin C."/>
        </authorList>
    </citation>
    <scope>NUCLEOTIDE SEQUENCE [LARGE SCALE GENOMIC DNA]</scope>
    <source>
        <strain evidence="2 3">Ak56</strain>
    </source>
</reference>
<evidence type="ECO:0000313" key="3">
    <source>
        <dbReference type="Proteomes" id="UP000552864"/>
    </source>
</evidence>
<feature type="transmembrane region" description="Helical" evidence="1">
    <location>
        <begin position="37"/>
        <end position="57"/>
    </location>
</feature>
<keyword evidence="1" id="KW-0812">Transmembrane</keyword>
<name>A0A847SSF2_9BACT</name>
<sequence length="95" mass="10825">MKKRLAELLVIYVIYFLTLLLYIHLHAGYVRVALGSVVIWLIPLIAVLPTQFLAFIIGVGWPGKADKALDDKTDTRIYRVMHLAVYLLITILAFK</sequence>
<feature type="transmembrane region" description="Helical" evidence="1">
    <location>
        <begin position="77"/>
        <end position="94"/>
    </location>
</feature>
<proteinExistence type="predicted"/>
<organism evidence="2 3">
    <name type="scientific">Chitinophaga eiseniae</name>
    <dbReference type="NCBI Taxonomy" id="634771"/>
    <lineage>
        <taxon>Bacteria</taxon>
        <taxon>Pseudomonadati</taxon>
        <taxon>Bacteroidota</taxon>
        <taxon>Chitinophagia</taxon>
        <taxon>Chitinophagales</taxon>
        <taxon>Chitinophagaceae</taxon>
        <taxon>Chitinophaga</taxon>
    </lineage>
</organism>
<keyword evidence="1" id="KW-1133">Transmembrane helix</keyword>
<comment type="caution">
    <text evidence="2">The sequence shown here is derived from an EMBL/GenBank/DDBJ whole genome shotgun (WGS) entry which is preliminary data.</text>
</comment>
<gene>
    <name evidence="2" type="ORF">HGH91_10885</name>
</gene>
<dbReference type="EMBL" id="JABAHZ010000002">
    <property type="protein sequence ID" value="NLR79132.1"/>
    <property type="molecule type" value="Genomic_DNA"/>
</dbReference>
<dbReference type="RefSeq" id="WP_168738467.1">
    <property type="nucleotide sequence ID" value="NZ_JABAHZ010000002.1"/>
</dbReference>
<dbReference type="AlphaFoldDB" id="A0A847SSF2"/>
<feature type="transmembrane region" description="Helical" evidence="1">
    <location>
        <begin position="6"/>
        <end position="25"/>
    </location>
</feature>
<evidence type="ECO:0000313" key="2">
    <source>
        <dbReference type="EMBL" id="NLR79132.1"/>
    </source>
</evidence>
<keyword evidence="3" id="KW-1185">Reference proteome</keyword>
<protein>
    <submittedName>
        <fullName evidence="2">Uncharacterized protein</fullName>
    </submittedName>
</protein>
<keyword evidence="1" id="KW-0472">Membrane</keyword>
<dbReference type="Proteomes" id="UP000552864">
    <property type="component" value="Unassembled WGS sequence"/>
</dbReference>
<evidence type="ECO:0000256" key="1">
    <source>
        <dbReference type="SAM" id="Phobius"/>
    </source>
</evidence>
<accession>A0A847SSF2</accession>